<organism evidence="1">
    <name type="scientific">Megaviridae environmental sample</name>
    <dbReference type="NCBI Taxonomy" id="1737588"/>
    <lineage>
        <taxon>Viruses</taxon>
        <taxon>Varidnaviria</taxon>
        <taxon>Bamfordvirae</taxon>
        <taxon>Nucleocytoviricota</taxon>
        <taxon>Megaviricetes</taxon>
        <taxon>Imitervirales</taxon>
        <taxon>Mimiviridae</taxon>
        <taxon>environmental samples</taxon>
    </lineage>
</organism>
<sequence length="60" mass="6480">MDISTVVNVANVSSVGFLSIGALRCFQKNVNLDTCARCNLQMGLVSSLAYGTCLLVKHFR</sequence>
<accession>A0A5J6VK87</accession>
<evidence type="ECO:0000313" key="1">
    <source>
        <dbReference type="EMBL" id="QFG74586.1"/>
    </source>
</evidence>
<dbReference type="EMBL" id="MN448289">
    <property type="protein sequence ID" value="QFG74586.1"/>
    <property type="molecule type" value="Genomic_DNA"/>
</dbReference>
<name>A0A5J6VK87_9VIRU</name>
<reference evidence="1" key="1">
    <citation type="journal article" date="2019" name="Philos. Trans. R. Soc. Lond., B, Biol. Sci.">
        <title>Targeted metagenomic recovery of four divergent viruses reveals shared and distinctive characteristics of giant viruses of marine eukaryotes.</title>
        <authorList>
            <person name="Needham D.M."/>
            <person name="Poirier C."/>
            <person name="Hehenberger E."/>
            <person name="Jimenez V."/>
            <person name="Swalwell J.E."/>
            <person name="Santoro A.E."/>
            <person name="Worden A.Z."/>
        </authorList>
    </citation>
    <scope>NUCLEOTIDE SEQUENCE</scope>
    <source>
        <strain evidence="1">MPacV-611</strain>
    </source>
</reference>
<protein>
    <submittedName>
        <fullName evidence="1">Uncharacterized protein</fullName>
    </submittedName>
</protein>
<proteinExistence type="predicted"/>